<dbReference type="InterPro" id="IPR050584">
    <property type="entry name" value="Cholesterol_7-desaturase"/>
</dbReference>
<keyword evidence="5" id="KW-0411">Iron-sulfur</keyword>
<keyword evidence="8" id="KW-1185">Reference proteome</keyword>
<evidence type="ECO:0000313" key="8">
    <source>
        <dbReference type="Proteomes" id="UP001228905"/>
    </source>
</evidence>
<dbReference type="InterPro" id="IPR036922">
    <property type="entry name" value="Rieske_2Fe-2S_sf"/>
</dbReference>
<evidence type="ECO:0000256" key="3">
    <source>
        <dbReference type="ARBA" id="ARBA00023002"/>
    </source>
</evidence>
<dbReference type="Pfam" id="PF00355">
    <property type="entry name" value="Rieske"/>
    <property type="match status" value="1"/>
</dbReference>
<dbReference type="SUPFAM" id="SSF50022">
    <property type="entry name" value="ISP domain"/>
    <property type="match status" value="1"/>
</dbReference>
<reference evidence="7 8" key="1">
    <citation type="submission" date="2023-07" db="EMBL/GenBank/DDBJ databases">
        <title>Genomic Encyclopedia of Type Strains, Phase IV (KMG-IV): sequencing the most valuable type-strain genomes for metagenomic binning, comparative biology and taxonomic classification.</title>
        <authorList>
            <person name="Goeker M."/>
        </authorList>
    </citation>
    <scope>NUCLEOTIDE SEQUENCE [LARGE SCALE GENOMIC DNA]</scope>
    <source>
        <strain evidence="7 8">DSM 18695</strain>
    </source>
</reference>
<dbReference type="PANTHER" id="PTHR21266:SF60">
    <property type="entry name" value="3-KETOSTEROID-9-ALPHA-MONOOXYGENASE, OXYGENASE COMPONENT"/>
    <property type="match status" value="1"/>
</dbReference>
<dbReference type="PROSITE" id="PS51296">
    <property type="entry name" value="RIESKE"/>
    <property type="match status" value="1"/>
</dbReference>
<dbReference type="CDD" id="cd03469">
    <property type="entry name" value="Rieske_RO_Alpha_N"/>
    <property type="match status" value="1"/>
</dbReference>
<keyword evidence="2" id="KW-0479">Metal-binding</keyword>
<protein>
    <submittedName>
        <fullName evidence="7">Phenylpropionate dioxygenase-like ring-hydroxylating dioxygenase large terminal subunit</fullName>
    </submittedName>
</protein>
<sequence>MADGDPKPRTTTVAPARFGTGLLRDCWYFAALSSEVKTAGLKRYEMLGEPVLIGRTRKGEVYALRDVCPHRAAPLSAGKLTAEPDGRESVECPYHGWRFGTDGGCTAIPSLVDSQDLDISRIKVRRYPAAESQGMVFVWFSSDPRGEGEPDEPPPVFPGAVGAPKIVERMVFETHMDHAVVGLMDPTHAPYVHEAWWARSAKRQHDKEKHFEPGPAGFVMTRHPRSKANRIYDILGGQPEVEISFRLPGMRWEHIQIGRRQVLALTCLTPVTDSSTIITQILWSDHPAFILTPIIKPFVRAFLKQDGDMVNLQNEGLRYDHSLLWIDDADRQAKWYQALKREWTASRAEGRPFVNPVEAATLRWKS</sequence>
<gene>
    <name evidence="7" type="ORF">QO010_002528</name>
</gene>
<accession>A0ABU0IUM9</accession>
<dbReference type="Proteomes" id="UP001228905">
    <property type="component" value="Unassembled WGS sequence"/>
</dbReference>
<evidence type="ECO:0000313" key="7">
    <source>
        <dbReference type="EMBL" id="MDQ0464744.1"/>
    </source>
</evidence>
<evidence type="ECO:0000259" key="6">
    <source>
        <dbReference type="PROSITE" id="PS51296"/>
    </source>
</evidence>
<dbReference type="Pfam" id="PF19112">
    <property type="entry name" value="VanA_C"/>
    <property type="match status" value="1"/>
</dbReference>
<evidence type="ECO:0000256" key="2">
    <source>
        <dbReference type="ARBA" id="ARBA00022723"/>
    </source>
</evidence>
<dbReference type="Gene3D" id="2.102.10.10">
    <property type="entry name" value="Rieske [2Fe-2S] iron-sulphur domain"/>
    <property type="match status" value="1"/>
</dbReference>
<dbReference type="SUPFAM" id="SSF55961">
    <property type="entry name" value="Bet v1-like"/>
    <property type="match status" value="1"/>
</dbReference>
<dbReference type="Gene3D" id="3.90.380.10">
    <property type="entry name" value="Naphthalene 1,2-dioxygenase Alpha Subunit, Chain A, domain 1"/>
    <property type="match status" value="1"/>
</dbReference>
<organism evidence="7 8">
    <name type="scientific">Caulobacter ginsengisoli</name>
    <dbReference type="NCBI Taxonomy" id="400775"/>
    <lineage>
        <taxon>Bacteria</taxon>
        <taxon>Pseudomonadati</taxon>
        <taxon>Pseudomonadota</taxon>
        <taxon>Alphaproteobacteria</taxon>
        <taxon>Caulobacterales</taxon>
        <taxon>Caulobacteraceae</taxon>
        <taxon>Caulobacter</taxon>
    </lineage>
</organism>
<keyword evidence="1" id="KW-0001">2Fe-2S</keyword>
<dbReference type="PANTHER" id="PTHR21266">
    <property type="entry name" value="IRON-SULFUR DOMAIN CONTAINING PROTEIN"/>
    <property type="match status" value="1"/>
</dbReference>
<dbReference type="EMBL" id="JAUSVS010000004">
    <property type="protein sequence ID" value="MDQ0464744.1"/>
    <property type="molecule type" value="Genomic_DNA"/>
</dbReference>
<evidence type="ECO:0000256" key="1">
    <source>
        <dbReference type="ARBA" id="ARBA00022714"/>
    </source>
</evidence>
<name>A0ABU0IUM9_9CAUL</name>
<dbReference type="InterPro" id="IPR017941">
    <property type="entry name" value="Rieske_2Fe-2S"/>
</dbReference>
<keyword evidence="3" id="KW-0560">Oxidoreductase</keyword>
<comment type="caution">
    <text evidence="7">The sequence shown here is derived from an EMBL/GenBank/DDBJ whole genome shotgun (WGS) entry which is preliminary data.</text>
</comment>
<dbReference type="InterPro" id="IPR044043">
    <property type="entry name" value="VanA_C_cat"/>
</dbReference>
<keyword evidence="4" id="KW-0408">Iron</keyword>
<proteinExistence type="predicted"/>
<evidence type="ECO:0000256" key="4">
    <source>
        <dbReference type="ARBA" id="ARBA00023004"/>
    </source>
</evidence>
<feature type="domain" description="Rieske" evidence="6">
    <location>
        <begin position="27"/>
        <end position="138"/>
    </location>
</feature>
<evidence type="ECO:0000256" key="5">
    <source>
        <dbReference type="ARBA" id="ARBA00023014"/>
    </source>
</evidence>
<dbReference type="RefSeq" id="WP_307349625.1">
    <property type="nucleotide sequence ID" value="NZ_JAUSVS010000004.1"/>
</dbReference>